<reference evidence="1 2" key="1">
    <citation type="submission" date="2024-04" db="EMBL/GenBank/DDBJ databases">
        <title>Genomic Markers of Mycobacteria.</title>
        <authorList>
            <person name="Soliman M.S."/>
            <person name="Elkholy A."/>
            <person name="Soliman N.S."/>
            <person name="Abbas A."/>
            <person name="Khayrat S."/>
            <person name="Shawky S."/>
        </authorList>
    </citation>
    <scope>NUCLEOTIDE SEQUENCE [LARGE SCALE GENOMIC DNA]</scope>
    <source>
        <strain evidence="1 2">Egy-CU-AM5</strain>
    </source>
</reference>
<dbReference type="RefSeq" id="WP_368572306.1">
    <property type="nucleotide sequence ID" value="NZ_JBDLOU010000003.1"/>
</dbReference>
<accession>A0ABV3V711</accession>
<name>A0ABV3V711_9MYCO</name>
<organism evidence="1 2">
    <name type="scientific">Mycolicibacterium porcinum</name>
    <dbReference type="NCBI Taxonomy" id="39693"/>
    <lineage>
        <taxon>Bacteria</taxon>
        <taxon>Bacillati</taxon>
        <taxon>Actinomycetota</taxon>
        <taxon>Actinomycetes</taxon>
        <taxon>Mycobacteriales</taxon>
        <taxon>Mycobacteriaceae</taxon>
        <taxon>Mycolicibacterium</taxon>
    </lineage>
</organism>
<dbReference type="Proteomes" id="UP001558474">
    <property type="component" value="Unassembled WGS sequence"/>
</dbReference>
<sequence>MTDHDAMPSRSEITQRAAVVLASEMSALAVGLPPGSAAILATVGEGIRERYNHRRQRYAATIIEMVGPERFRDAIEDDPELEALFLSTMSTAMAAGLDNKRVYLARVVANAFANDEPIDTAWLKAEVLRDLDGPHIRALTRLRKADDENQAEPGMDDAIFQEALRKEPTPVLAVLTRSGVLRQGSEMRSSGLASLPRAETLSITGVNDFGRELLTELEGIDAEAGA</sequence>
<comment type="caution">
    <text evidence="1">The sequence shown here is derived from an EMBL/GenBank/DDBJ whole genome shotgun (WGS) entry which is preliminary data.</text>
</comment>
<evidence type="ECO:0000313" key="2">
    <source>
        <dbReference type="Proteomes" id="UP001558474"/>
    </source>
</evidence>
<protein>
    <submittedName>
        <fullName evidence="1">Uncharacterized protein</fullName>
    </submittedName>
</protein>
<keyword evidence="2" id="KW-1185">Reference proteome</keyword>
<proteinExistence type="predicted"/>
<evidence type="ECO:0000313" key="1">
    <source>
        <dbReference type="EMBL" id="MEX3736983.1"/>
    </source>
</evidence>
<dbReference type="EMBL" id="JBDLOU010000003">
    <property type="protein sequence ID" value="MEX3736983.1"/>
    <property type="molecule type" value="Genomic_DNA"/>
</dbReference>
<gene>
    <name evidence="1" type="ORF">ABFW12_01905</name>
</gene>